<dbReference type="RefSeq" id="WP_015315579.1">
    <property type="nucleotide sequence ID" value="NC_019973.1"/>
</dbReference>
<dbReference type="KEGG" id="mam:Mesau_01655"/>
<protein>
    <recommendedName>
        <fullName evidence="3">DUF1127 domain-containing protein</fullName>
    </recommendedName>
</protein>
<sequence length="68" mass="7853">MPEIDVVLARPRTRPSRLMAVTAWLAHGWHLRHGRRRLEAMPGFMLKDIGISRCAIDHVATRGEARRR</sequence>
<evidence type="ECO:0008006" key="3">
    <source>
        <dbReference type="Google" id="ProtNLM"/>
    </source>
</evidence>
<dbReference type="EMBL" id="CP003358">
    <property type="protein sequence ID" value="AGB44120.1"/>
    <property type="molecule type" value="Genomic_DNA"/>
</dbReference>
<dbReference type="Proteomes" id="UP000010998">
    <property type="component" value="Chromosome"/>
</dbReference>
<dbReference type="AlphaFoldDB" id="L0KHX4"/>
<reference evidence="2" key="1">
    <citation type="submission" date="2012-02" db="EMBL/GenBank/DDBJ databases">
        <title>Complete sequence of Mesorhizobium australicum WSM2073.</title>
        <authorList>
            <person name="Lucas S."/>
            <person name="Han J."/>
            <person name="Lapidus A."/>
            <person name="Cheng J.-F."/>
            <person name="Goodwin L."/>
            <person name="Pitluck S."/>
            <person name="Peters L."/>
            <person name="Gu W."/>
            <person name="Detter J.C."/>
            <person name="Han C."/>
            <person name="Tapia R."/>
            <person name="Land M."/>
            <person name="Hauser L."/>
            <person name="Kyrpides N."/>
            <person name="Ivanova N."/>
            <person name="Pagani I."/>
            <person name="Reeve W.G."/>
            <person name="Howieson J.G."/>
            <person name="Tiwari R.P."/>
            <person name="O'Hara G.W."/>
            <person name="Atkins C.A."/>
            <person name="Ronson C.W."/>
            <person name="Nandasena K.G."/>
            <person name="Woyke T."/>
        </authorList>
    </citation>
    <scope>NUCLEOTIDE SEQUENCE [LARGE SCALE GENOMIC DNA]</scope>
    <source>
        <strain evidence="2">LMG 24608 / HAMBI 3006 / WSM2073</strain>
    </source>
</reference>
<dbReference type="HOGENOM" id="CLU_2789065_0_0_5"/>
<keyword evidence="2" id="KW-1185">Reference proteome</keyword>
<dbReference type="OrthoDB" id="8085126at2"/>
<gene>
    <name evidence="1" type="ordered locus">Mesau_01655</name>
</gene>
<proteinExistence type="predicted"/>
<dbReference type="STRING" id="754035.Mesau_01655"/>
<accession>L0KHX4</accession>
<dbReference type="GeneID" id="90989147"/>
<evidence type="ECO:0000313" key="1">
    <source>
        <dbReference type="EMBL" id="AGB44120.1"/>
    </source>
</evidence>
<name>L0KHX4_MESAW</name>
<evidence type="ECO:0000313" key="2">
    <source>
        <dbReference type="Proteomes" id="UP000010998"/>
    </source>
</evidence>
<organism evidence="1 2">
    <name type="scientific">Mesorhizobium australicum (strain HAMBI 3006 / LMG 24608 / WSM2073)</name>
    <dbReference type="NCBI Taxonomy" id="754035"/>
    <lineage>
        <taxon>Bacteria</taxon>
        <taxon>Pseudomonadati</taxon>
        <taxon>Pseudomonadota</taxon>
        <taxon>Alphaproteobacteria</taxon>
        <taxon>Hyphomicrobiales</taxon>
        <taxon>Phyllobacteriaceae</taxon>
        <taxon>Mesorhizobium</taxon>
    </lineage>
</organism>